<dbReference type="AlphaFoldDB" id="A0AB34FQC9"/>
<comment type="caution">
    <text evidence="3">The sequence shown here is derived from an EMBL/GenBank/DDBJ whole genome shotgun (WGS) entry which is preliminary data.</text>
</comment>
<sequence>MHQVQEQNRMIASTQPVSGAAVESVGMSIARQLAPQLQQQQVPIDSAGFVGVTDLSPGPGRAGDRFFDTVFQQQFRMITGLGNQRSGRNHSCSEATPIEQFDSSSAVYFSGLAPQQAQILGQEVVNGDTTASAGSRVAGRVDETSTELSGEITSAQVSGVGEPAVSYQSQNLPSTSLSQAGLGTSSLATFPVHSDLSGNANNQASDLDDQVGDLGQYRNLSFDLNITTESVMGGGNVYPQPERQQQLLRNINCSPDMEQATSREAINNSMSIPRCLPGAPETTLGESRPSDVVLFSQQPGREFFMNQMKLEQLPDDMDEVDYALVNQSTNVPMPQPPDPEDKTQRTKKRSAFDDARRKETADTRWRKACLRCRVQKVRCGNDPDNPEADCLPCQMFSKTSKKTIHRVSCYRGKLTDTVLYRKGGLNLTDRWNGTAMKDVGDRINPQDIRTIHFTIGVCDQPIVVQVVRFSARPGDVTARYWIVREGGRGEDVRKKKDLEPYCLANIWDTANYFENYIVENAIPSMLRTNMPSPQLQGIRSLGSQDVIKRTYIAAVEYYASLEDQVDGPSGKTDNPEKKLLGNLFILWFATRHTAGSAYICGDESLGMKPETKDETYPLFGKVSLPRMILAQFDSINHTKLLSKYGRKVLQDLEGFVFRNQARWWWAIYLCVFILLHEASFISADRYRHARNNLGHRFRYSIPKFVEELQEGCNNILMHWHYYNCKPWPDPSEPWCRHKSFLADLSSEQYDLVMETMTDPRVQRQLEVWKRYKLENGYVDPPESQVTKAQAPYVGRQAQFDWDHPFYWISQIFEERWSPHPTYQREYVC</sequence>
<dbReference type="InterPro" id="IPR052973">
    <property type="entry name" value="Fungal_sec-metab_reg_TF"/>
</dbReference>
<evidence type="ECO:0000256" key="2">
    <source>
        <dbReference type="SAM" id="Phobius"/>
    </source>
</evidence>
<evidence type="ECO:0000256" key="1">
    <source>
        <dbReference type="SAM" id="MobiDB-lite"/>
    </source>
</evidence>
<accession>A0AB34FQC9</accession>
<gene>
    <name evidence="3" type="ORF">O9K51_07119</name>
</gene>
<dbReference type="EMBL" id="JAQHRD010000005">
    <property type="protein sequence ID" value="KAJ6441323.1"/>
    <property type="molecule type" value="Genomic_DNA"/>
</dbReference>
<keyword evidence="2" id="KW-0812">Transmembrane</keyword>
<feature type="transmembrane region" description="Helical" evidence="2">
    <location>
        <begin position="663"/>
        <end position="683"/>
    </location>
</feature>
<name>A0AB34FQC9_9HYPO</name>
<evidence type="ECO:0000313" key="4">
    <source>
        <dbReference type="Proteomes" id="UP001163105"/>
    </source>
</evidence>
<keyword evidence="2" id="KW-1133">Transmembrane helix</keyword>
<feature type="compositionally biased region" description="Basic and acidic residues" evidence="1">
    <location>
        <begin position="339"/>
        <end position="359"/>
    </location>
</feature>
<keyword evidence="4" id="KW-1185">Reference proteome</keyword>
<protein>
    <submittedName>
        <fullName evidence="3">Endo-polygalacturonase PG1</fullName>
    </submittedName>
</protein>
<proteinExistence type="predicted"/>
<dbReference type="PANTHER" id="PTHR35392:SF3">
    <property type="entry name" value="ZN(2)-C6 FUNGAL-TYPE DOMAIN-CONTAINING PROTEIN"/>
    <property type="match status" value="1"/>
</dbReference>
<dbReference type="Proteomes" id="UP001163105">
    <property type="component" value="Unassembled WGS sequence"/>
</dbReference>
<feature type="region of interest" description="Disordered" evidence="1">
    <location>
        <begin position="131"/>
        <end position="152"/>
    </location>
</feature>
<reference evidence="3" key="1">
    <citation type="submission" date="2023-01" db="EMBL/GenBank/DDBJ databases">
        <title>The growth and conidiation of Purpureocillium lavendulum are regulated by nitrogen source and histone H3K14 acetylation.</title>
        <authorList>
            <person name="Tang P."/>
            <person name="Han J."/>
            <person name="Zhang C."/>
            <person name="Tang P."/>
            <person name="Qi F."/>
            <person name="Zhang K."/>
            <person name="Liang L."/>
        </authorList>
    </citation>
    <scope>NUCLEOTIDE SEQUENCE</scope>
    <source>
        <strain evidence="3">YMF1.00683</strain>
    </source>
</reference>
<organism evidence="3 4">
    <name type="scientific">Purpureocillium lavendulum</name>
    <dbReference type="NCBI Taxonomy" id="1247861"/>
    <lineage>
        <taxon>Eukaryota</taxon>
        <taxon>Fungi</taxon>
        <taxon>Dikarya</taxon>
        <taxon>Ascomycota</taxon>
        <taxon>Pezizomycotina</taxon>
        <taxon>Sordariomycetes</taxon>
        <taxon>Hypocreomycetidae</taxon>
        <taxon>Hypocreales</taxon>
        <taxon>Ophiocordycipitaceae</taxon>
        <taxon>Purpureocillium</taxon>
    </lineage>
</organism>
<keyword evidence="2" id="KW-0472">Membrane</keyword>
<dbReference type="PANTHER" id="PTHR35392">
    <property type="entry name" value="ZN(II)2CYS6 TRANSCRIPTION FACTOR (EUROFUNG)-RELATED-RELATED"/>
    <property type="match status" value="1"/>
</dbReference>
<evidence type="ECO:0000313" key="3">
    <source>
        <dbReference type="EMBL" id="KAJ6441323.1"/>
    </source>
</evidence>
<feature type="region of interest" description="Disordered" evidence="1">
    <location>
        <begin position="328"/>
        <end position="359"/>
    </location>
</feature>